<evidence type="ECO:0000313" key="1">
    <source>
        <dbReference type="EMBL" id="CAG8726694.1"/>
    </source>
</evidence>
<protein>
    <submittedName>
        <fullName evidence="1">15156_t:CDS:1</fullName>
    </submittedName>
</protein>
<dbReference type="Proteomes" id="UP000789375">
    <property type="component" value="Unassembled WGS sequence"/>
</dbReference>
<feature type="non-terminal residue" evidence="1">
    <location>
        <position position="1"/>
    </location>
</feature>
<name>A0A9N9ND72_FUNMO</name>
<dbReference type="EMBL" id="CAJVPP010015371">
    <property type="protein sequence ID" value="CAG8726694.1"/>
    <property type="molecule type" value="Genomic_DNA"/>
</dbReference>
<comment type="caution">
    <text evidence="1">The sequence shown here is derived from an EMBL/GenBank/DDBJ whole genome shotgun (WGS) entry which is preliminary data.</text>
</comment>
<organism evidence="1 2">
    <name type="scientific">Funneliformis mosseae</name>
    <name type="common">Endomycorrhizal fungus</name>
    <name type="synonym">Glomus mosseae</name>
    <dbReference type="NCBI Taxonomy" id="27381"/>
    <lineage>
        <taxon>Eukaryota</taxon>
        <taxon>Fungi</taxon>
        <taxon>Fungi incertae sedis</taxon>
        <taxon>Mucoromycota</taxon>
        <taxon>Glomeromycotina</taxon>
        <taxon>Glomeromycetes</taxon>
        <taxon>Glomerales</taxon>
        <taxon>Glomeraceae</taxon>
        <taxon>Funneliformis</taxon>
    </lineage>
</organism>
<reference evidence="1" key="1">
    <citation type="submission" date="2021-06" db="EMBL/GenBank/DDBJ databases">
        <authorList>
            <person name="Kallberg Y."/>
            <person name="Tangrot J."/>
            <person name="Rosling A."/>
        </authorList>
    </citation>
    <scope>NUCLEOTIDE SEQUENCE</scope>
    <source>
        <strain evidence="1">87-6 pot B 2015</strain>
    </source>
</reference>
<accession>A0A9N9ND72</accession>
<proteinExistence type="predicted"/>
<dbReference type="AlphaFoldDB" id="A0A9N9ND72"/>
<gene>
    <name evidence="1" type="ORF">FMOSSE_LOCUS15391</name>
</gene>
<evidence type="ECO:0000313" key="2">
    <source>
        <dbReference type="Proteomes" id="UP000789375"/>
    </source>
</evidence>
<feature type="non-terminal residue" evidence="1">
    <location>
        <position position="220"/>
    </location>
</feature>
<sequence length="220" mass="24984">EHVDITESVTVHSCETNDVVPEVQVCIANIPIPASSKPLEDRKTDVFLDETNKKNVSNSIRQRNREKMLYTVPFSQCESSKNQAQDLSKVNISSASKVVLEVVTSITSDQTRLQDADSLFPFSSPENNHISYHRVTNETRNILTSGQEQNHVTKKSETSKKILPEENTSLSADLRDYIKTLTGVFVDETAYWDTPYENETRIVEEMNEEVASQLRKEMDK</sequence>
<keyword evidence="2" id="KW-1185">Reference proteome</keyword>